<dbReference type="GO" id="GO:0016989">
    <property type="term" value="F:sigma factor antagonist activity"/>
    <property type="evidence" value="ECO:0007669"/>
    <property type="project" value="InterPro"/>
</dbReference>
<keyword evidence="4 7" id="KW-0418">Kinase</keyword>
<dbReference type="NCBIfam" id="NF003144">
    <property type="entry name" value="PRK04069.1"/>
    <property type="match status" value="1"/>
</dbReference>
<protein>
    <submittedName>
        <fullName evidence="7">Switch protein/serine kinase and anti-sigma factor (Inhibitory sigma-B binding protein)</fullName>
        <ecNumber evidence="7">2.7.11.1</ecNumber>
    </submittedName>
</protein>
<name>A0A2X0QCR1_BROTH</name>
<sequence length="152" mass="16928">MTVLMTIKKIDCIEMKIPAKSEYISLGRLTLSSIANQCGFSYEIIEDLKIAISEAITNAVTHAYQNSEEGIIEIIFSRYEDRLGIRVKDEGVTPADGIKLSSDRKPYTADVTADTLEVGGLGLFLIQALMDDVVLKEENGVEIEMIKYFDKE</sequence>
<dbReference type="SUPFAM" id="SSF55874">
    <property type="entry name" value="ATPase domain of HSP90 chaperone/DNA topoisomerase II/histidine kinase"/>
    <property type="match status" value="1"/>
</dbReference>
<feature type="domain" description="Histidine kinase/HSP90-like ATPase" evidence="6">
    <location>
        <begin position="17"/>
        <end position="147"/>
    </location>
</feature>
<evidence type="ECO:0000259" key="6">
    <source>
        <dbReference type="Pfam" id="PF13581"/>
    </source>
</evidence>
<evidence type="ECO:0000256" key="1">
    <source>
        <dbReference type="ARBA" id="ARBA00022527"/>
    </source>
</evidence>
<keyword evidence="1" id="KW-0723">Serine/threonine-protein kinase</keyword>
<evidence type="ECO:0000256" key="2">
    <source>
        <dbReference type="ARBA" id="ARBA00022679"/>
    </source>
</evidence>
<dbReference type="InterPro" id="IPR050267">
    <property type="entry name" value="Anti-sigma-factor_SerPK"/>
</dbReference>
<dbReference type="PANTHER" id="PTHR35526">
    <property type="entry name" value="ANTI-SIGMA-F FACTOR RSBW-RELATED"/>
    <property type="match status" value="1"/>
</dbReference>
<evidence type="ECO:0000256" key="3">
    <source>
        <dbReference type="ARBA" id="ARBA00022741"/>
    </source>
</evidence>
<accession>A0A2X0QCR1</accession>
<reference evidence="8" key="1">
    <citation type="submission" date="2018-04" db="EMBL/GenBank/DDBJ databases">
        <authorList>
            <person name="Illikoud N."/>
        </authorList>
    </citation>
    <scope>NUCLEOTIDE SEQUENCE [LARGE SCALE GENOMIC DNA]</scope>
</reference>
<dbReference type="EC" id="2.7.11.1" evidence="7"/>
<gene>
    <name evidence="7" type="primary">rsbW</name>
    <name evidence="7" type="ORF">BTBSAS_10305</name>
</gene>
<dbReference type="Pfam" id="PF13581">
    <property type="entry name" value="HATPase_c_2"/>
    <property type="match status" value="1"/>
</dbReference>
<dbReference type="InterPro" id="IPR003594">
    <property type="entry name" value="HATPase_dom"/>
</dbReference>
<dbReference type="GO" id="GO:0005524">
    <property type="term" value="F:ATP binding"/>
    <property type="evidence" value="ECO:0007669"/>
    <property type="project" value="UniProtKB-KW"/>
</dbReference>
<dbReference type="PANTHER" id="PTHR35526:SF9">
    <property type="entry name" value="SERINE-PROTEIN KINASE RSBW"/>
    <property type="match status" value="1"/>
</dbReference>
<evidence type="ECO:0000313" key="7">
    <source>
        <dbReference type="EMBL" id="SPP26163.1"/>
    </source>
</evidence>
<dbReference type="CDD" id="cd16936">
    <property type="entry name" value="HATPase_RsbW-like"/>
    <property type="match status" value="1"/>
</dbReference>
<proteinExistence type="predicted"/>
<dbReference type="AlphaFoldDB" id="A0A2X0QCR1"/>
<dbReference type="Gene3D" id="3.30.565.10">
    <property type="entry name" value="Histidine kinase-like ATPase, C-terminal domain"/>
    <property type="match status" value="1"/>
</dbReference>
<dbReference type="Proteomes" id="UP000270190">
    <property type="component" value="Unassembled WGS sequence"/>
</dbReference>
<keyword evidence="5" id="KW-0067">ATP-binding</keyword>
<dbReference type="InterPro" id="IPR010193">
    <property type="entry name" value="RsbW"/>
</dbReference>
<dbReference type="EMBL" id="OUNC01000001">
    <property type="protein sequence ID" value="SPP26163.1"/>
    <property type="molecule type" value="Genomic_DNA"/>
</dbReference>
<dbReference type="NCBIfam" id="TIGR01924">
    <property type="entry name" value="rsbW_low_gc"/>
    <property type="match status" value="1"/>
</dbReference>
<dbReference type="GO" id="GO:0004674">
    <property type="term" value="F:protein serine/threonine kinase activity"/>
    <property type="evidence" value="ECO:0007669"/>
    <property type="project" value="UniProtKB-KW"/>
</dbReference>
<keyword evidence="3" id="KW-0547">Nucleotide-binding</keyword>
<dbReference type="InterPro" id="IPR036890">
    <property type="entry name" value="HATPase_C_sf"/>
</dbReference>
<evidence type="ECO:0000256" key="4">
    <source>
        <dbReference type="ARBA" id="ARBA00022777"/>
    </source>
</evidence>
<keyword evidence="2 7" id="KW-0808">Transferase</keyword>
<evidence type="ECO:0000313" key="8">
    <source>
        <dbReference type="Proteomes" id="UP000270190"/>
    </source>
</evidence>
<organism evidence="7 8">
    <name type="scientific">Brochothrix thermosphacta</name>
    <name type="common">Microbacterium thermosphactum</name>
    <dbReference type="NCBI Taxonomy" id="2756"/>
    <lineage>
        <taxon>Bacteria</taxon>
        <taxon>Bacillati</taxon>
        <taxon>Bacillota</taxon>
        <taxon>Bacilli</taxon>
        <taxon>Bacillales</taxon>
        <taxon>Listeriaceae</taxon>
        <taxon>Brochothrix</taxon>
    </lineage>
</organism>
<evidence type="ECO:0000256" key="5">
    <source>
        <dbReference type="ARBA" id="ARBA00022840"/>
    </source>
</evidence>